<organism evidence="1 2">
    <name type="scientific">Clostridium uliginosum</name>
    <dbReference type="NCBI Taxonomy" id="119641"/>
    <lineage>
        <taxon>Bacteria</taxon>
        <taxon>Bacillati</taxon>
        <taxon>Bacillota</taxon>
        <taxon>Clostridia</taxon>
        <taxon>Eubacteriales</taxon>
        <taxon>Clostridiaceae</taxon>
        <taxon>Clostridium</taxon>
    </lineage>
</organism>
<dbReference type="EMBL" id="FOMG01000004">
    <property type="protein sequence ID" value="SFC49385.1"/>
    <property type="molecule type" value="Genomic_DNA"/>
</dbReference>
<protein>
    <submittedName>
        <fullName evidence="1">Uncharacterized protein</fullName>
    </submittedName>
</protein>
<evidence type="ECO:0000313" key="1">
    <source>
        <dbReference type="EMBL" id="SFC49385.1"/>
    </source>
</evidence>
<dbReference type="OrthoDB" id="9769600at2"/>
<dbReference type="STRING" id="119641.SAMN05421842_10483"/>
<gene>
    <name evidence="1" type="ORF">SAMN05421842_10483</name>
</gene>
<reference evidence="1 2" key="1">
    <citation type="submission" date="2016-10" db="EMBL/GenBank/DDBJ databases">
        <authorList>
            <person name="de Groot N.N."/>
        </authorList>
    </citation>
    <scope>NUCLEOTIDE SEQUENCE [LARGE SCALE GENOMIC DNA]</scope>
    <source>
        <strain evidence="1 2">DSM 12992</strain>
    </source>
</reference>
<keyword evidence="2" id="KW-1185">Reference proteome</keyword>
<sequence>MIEYKDGKEYWNGHECDGNFIFRTLADMFPTDYERYQKESMEFIKTHTVLCCSNCNYKWAVDKSNPPIDVESNAHCPSCKTLFKRK</sequence>
<dbReference type="RefSeq" id="WP_090089099.1">
    <property type="nucleotide sequence ID" value="NZ_FOMG01000004.1"/>
</dbReference>
<dbReference type="AlphaFoldDB" id="A0A1I1JLZ0"/>
<dbReference type="Proteomes" id="UP000199263">
    <property type="component" value="Unassembled WGS sequence"/>
</dbReference>
<evidence type="ECO:0000313" key="2">
    <source>
        <dbReference type="Proteomes" id="UP000199263"/>
    </source>
</evidence>
<accession>A0A1I1JLZ0</accession>
<proteinExistence type="predicted"/>
<name>A0A1I1JLZ0_9CLOT</name>